<dbReference type="RefSeq" id="WP_270040638.1">
    <property type="nucleotide sequence ID" value="NZ_JAPDOD010000012.1"/>
</dbReference>
<gene>
    <name evidence="3" type="ORF">OM076_14215</name>
</gene>
<accession>A0A9X3S5A1</accession>
<dbReference type="EMBL" id="JAPDOD010000012">
    <property type="protein sequence ID" value="MDA0161428.1"/>
    <property type="molecule type" value="Genomic_DNA"/>
</dbReference>
<proteinExistence type="predicted"/>
<evidence type="ECO:0000259" key="2">
    <source>
        <dbReference type="Pfam" id="PF00296"/>
    </source>
</evidence>
<protein>
    <submittedName>
        <fullName evidence="3">LLM class flavin-dependent oxidoreductase</fullName>
    </submittedName>
</protein>
<dbReference type="InterPro" id="IPR036661">
    <property type="entry name" value="Luciferase-like_sf"/>
</dbReference>
<dbReference type="Proteomes" id="UP001149140">
    <property type="component" value="Unassembled WGS sequence"/>
</dbReference>
<evidence type="ECO:0000313" key="4">
    <source>
        <dbReference type="Proteomes" id="UP001149140"/>
    </source>
</evidence>
<dbReference type="GO" id="GO:0016705">
    <property type="term" value="F:oxidoreductase activity, acting on paired donors, with incorporation or reduction of molecular oxygen"/>
    <property type="evidence" value="ECO:0007669"/>
    <property type="project" value="InterPro"/>
</dbReference>
<evidence type="ECO:0000256" key="1">
    <source>
        <dbReference type="ARBA" id="ARBA00023002"/>
    </source>
</evidence>
<dbReference type="PANTHER" id="PTHR43244">
    <property type="match status" value="1"/>
</dbReference>
<comment type="caution">
    <text evidence="3">The sequence shown here is derived from an EMBL/GenBank/DDBJ whole genome shotgun (WGS) entry which is preliminary data.</text>
</comment>
<organism evidence="3 4">
    <name type="scientific">Solirubrobacter ginsenosidimutans</name>
    <dbReference type="NCBI Taxonomy" id="490573"/>
    <lineage>
        <taxon>Bacteria</taxon>
        <taxon>Bacillati</taxon>
        <taxon>Actinomycetota</taxon>
        <taxon>Thermoleophilia</taxon>
        <taxon>Solirubrobacterales</taxon>
        <taxon>Solirubrobacteraceae</taxon>
        <taxon>Solirubrobacter</taxon>
    </lineage>
</organism>
<feature type="domain" description="Luciferase-like" evidence="2">
    <location>
        <begin position="19"/>
        <end position="198"/>
    </location>
</feature>
<reference evidence="3" key="1">
    <citation type="submission" date="2022-10" db="EMBL/GenBank/DDBJ databases">
        <title>The WGS of Solirubrobacter ginsenosidimutans DSM 21036.</title>
        <authorList>
            <person name="Jiang Z."/>
        </authorList>
    </citation>
    <scope>NUCLEOTIDE SEQUENCE</scope>
    <source>
        <strain evidence="3">DSM 21036</strain>
    </source>
</reference>
<dbReference type="SUPFAM" id="SSF51679">
    <property type="entry name" value="Bacterial luciferase-like"/>
    <property type="match status" value="1"/>
</dbReference>
<dbReference type="PANTHER" id="PTHR43244:SF1">
    <property type="entry name" value="5,10-METHYLENETETRAHYDROMETHANOPTERIN REDUCTASE"/>
    <property type="match status" value="1"/>
</dbReference>
<sequence>MSARRAIFIAPFDELSDPALVAKLAVRAEERGWDGFFVWDHIDYRPPVSALADPWITLAAIATRTEKLILGPLVTPLARRRMHQLARETVTLDRLSEGRLVLGVGLGSDRSGEFDPDRFGEEGDIRARATLLDDGLEKLAAFWAGEFEPRPVNGTIPIWVAIRWPFRRRPMARAARYDGVFPIDQESPEALAELIAAVGPGKEIVVTNPAGTDPTPWAEAGATWCLTGFGAQPTYAEVERAIDAL</sequence>
<dbReference type="InterPro" id="IPR011251">
    <property type="entry name" value="Luciferase-like_dom"/>
</dbReference>
<dbReference type="Pfam" id="PF00296">
    <property type="entry name" value="Bac_luciferase"/>
    <property type="match status" value="1"/>
</dbReference>
<dbReference type="Gene3D" id="3.20.20.30">
    <property type="entry name" value="Luciferase-like domain"/>
    <property type="match status" value="1"/>
</dbReference>
<dbReference type="AlphaFoldDB" id="A0A9X3S5A1"/>
<dbReference type="InterPro" id="IPR050564">
    <property type="entry name" value="F420-G6PD/mer"/>
</dbReference>
<evidence type="ECO:0000313" key="3">
    <source>
        <dbReference type="EMBL" id="MDA0161428.1"/>
    </source>
</evidence>
<name>A0A9X3S5A1_9ACTN</name>
<keyword evidence="4" id="KW-1185">Reference proteome</keyword>
<keyword evidence="1" id="KW-0560">Oxidoreductase</keyword>